<dbReference type="SUPFAM" id="SSF69279">
    <property type="entry name" value="Phage tail proteins"/>
    <property type="match status" value="1"/>
</dbReference>
<name>A0A0E4HCD5_9BACL</name>
<reference evidence="2" key="1">
    <citation type="submission" date="2015-03" db="EMBL/GenBank/DDBJ databases">
        <authorList>
            <person name="Wibberg D."/>
        </authorList>
    </citation>
    <scope>NUCLEOTIDE SEQUENCE [LARGE SCALE GENOMIC DNA]</scope>
</reference>
<organism evidence="1 2">
    <name type="scientific">Paenibacillus riograndensis SBR5</name>
    <dbReference type="NCBI Taxonomy" id="1073571"/>
    <lineage>
        <taxon>Bacteria</taxon>
        <taxon>Bacillati</taxon>
        <taxon>Bacillota</taxon>
        <taxon>Bacilli</taxon>
        <taxon>Bacillales</taxon>
        <taxon>Paenibacillaceae</taxon>
        <taxon>Paenibacillus</taxon>
        <taxon>Paenibacillus sonchi group</taxon>
    </lineage>
</organism>
<gene>
    <name evidence="1" type="ORF">PRIO_4273</name>
</gene>
<dbReference type="Pfam" id="PF05954">
    <property type="entry name" value="Phage_GPD"/>
    <property type="match status" value="1"/>
</dbReference>
<dbReference type="Proteomes" id="UP000033163">
    <property type="component" value="Chromosome I"/>
</dbReference>
<dbReference type="AlphaFoldDB" id="A0A0E4HCD5"/>
<evidence type="ECO:0000313" key="2">
    <source>
        <dbReference type="Proteomes" id="UP000033163"/>
    </source>
</evidence>
<protein>
    <submittedName>
        <fullName evidence="1">Phage protein D</fullName>
    </submittedName>
</protein>
<dbReference type="PATRIC" id="fig|1073571.4.peg.4572"/>
<dbReference type="RefSeq" id="WP_020433759.1">
    <property type="nucleotide sequence ID" value="NZ_AGBD01001755.1"/>
</dbReference>
<evidence type="ECO:0000313" key="1">
    <source>
        <dbReference type="EMBL" id="CQR56675.1"/>
    </source>
</evidence>
<dbReference type="EMBL" id="LN831776">
    <property type="protein sequence ID" value="CQR56675.1"/>
    <property type="molecule type" value="Genomic_DNA"/>
</dbReference>
<proteinExistence type="predicted"/>
<sequence length="347" mass="38344">MGTSVANYKIELNGSKLSAELAAAVEGVTLEDEINLPALFSIQMNMVNSGSGMWRGTDLKSIKPGDKVKLSLGLDKLQPMISGEITALDLNFGEHSVLDIRGYDLLHRLRMGTRSKAFLKKKDSDIASEIAKEHGLTPVVDDTGTVYPYIFQNNQSNYEFLVERAAMLDYELYADDKKLYFVKSRSVKAPGLPELSFKKDFERLNLELRALTRGSKVKVKGWDVKEKKELEAEAKTGDETTKMGGTESGFSLSAKAIEESPVAIMAEHLLDMSEAKTLASAAYNSRLRDFIAGEGMCWGNPQLRAGQTVKLLGLGERFSGIYYIVSTVHKIDSKGYTTTFRVKRTGL</sequence>
<dbReference type="KEGG" id="pri:PRIO_4273"/>
<accession>A0A0E4HCD5</accession>
<dbReference type="STRING" id="483937.AMQ84_16755"/>
<dbReference type="HOGENOM" id="CLU_061954_1_0_9"/>